<name>A0A378X7U8_9NOCA</name>
<dbReference type="SUPFAM" id="SSF48498">
    <property type="entry name" value="Tetracyclin repressor-like, C-terminal domain"/>
    <property type="match status" value="1"/>
</dbReference>
<dbReference type="SUPFAM" id="SSF46689">
    <property type="entry name" value="Homeodomain-like"/>
    <property type="match status" value="1"/>
</dbReference>
<evidence type="ECO:0000313" key="7">
    <source>
        <dbReference type="EMBL" id="SUA48623.1"/>
    </source>
</evidence>
<dbReference type="RefSeq" id="WP_062968885.1">
    <property type="nucleotide sequence ID" value="NZ_JAJFOE010000002.1"/>
</dbReference>
<keyword evidence="3" id="KW-0804">Transcription</keyword>
<dbReference type="PROSITE" id="PS01081">
    <property type="entry name" value="HTH_TETR_1"/>
    <property type="match status" value="1"/>
</dbReference>
<dbReference type="AlphaFoldDB" id="A0A378X7U8"/>
<organism evidence="7 8">
    <name type="scientific">Nocardia africana</name>
    <dbReference type="NCBI Taxonomy" id="134964"/>
    <lineage>
        <taxon>Bacteria</taxon>
        <taxon>Bacillati</taxon>
        <taxon>Actinomycetota</taxon>
        <taxon>Actinomycetes</taxon>
        <taxon>Mycobacteriales</taxon>
        <taxon>Nocardiaceae</taxon>
        <taxon>Nocardia</taxon>
    </lineage>
</organism>
<dbReference type="InterPro" id="IPR036271">
    <property type="entry name" value="Tet_transcr_reg_TetR-rel_C_sf"/>
</dbReference>
<evidence type="ECO:0000256" key="3">
    <source>
        <dbReference type="ARBA" id="ARBA00023163"/>
    </source>
</evidence>
<dbReference type="EMBL" id="UGRU01000001">
    <property type="protein sequence ID" value="SUA48623.1"/>
    <property type="molecule type" value="Genomic_DNA"/>
</dbReference>
<dbReference type="InterPro" id="IPR009057">
    <property type="entry name" value="Homeodomain-like_sf"/>
</dbReference>
<dbReference type="GO" id="GO:0000976">
    <property type="term" value="F:transcription cis-regulatory region binding"/>
    <property type="evidence" value="ECO:0007669"/>
    <property type="project" value="TreeGrafter"/>
</dbReference>
<dbReference type="InterPro" id="IPR050109">
    <property type="entry name" value="HTH-type_TetR-like_transc_reg"/>
</dbReference>
<feature type="domain" description="HTH tetR-type" evidence="6">
    <location>
        <begin position="24"/>
        <end position="84"/>
    </location>
</feature>
<feature type="compositionally biased region" description="Basic and acidic residues" evidence="5">
    <location>
        <begin position="227"/>
        <end position="240"/>
    </location>
</feature>
<dbReference type="Proteomes" id="UP000255082">
    <property type="component" value="Unassembled WGS sequence"/>
</dbReference>
<evidence type="ECO:0000256" key="1">
    <source>
        <dbReference type="ARBA" id="ARBA00023015"/>
    </source>
</evidence>
<sequence>MTDPHPAATDPLTADDEQADPRLARSRNRLLDAATHLLATGGVEAVTVEAVTRASKVARATLYRHFGSTTQLLAATFERLLPHVDTPTGTAPVREQLIAVLTTQADHIEQAPVQMTTLAWLAMGSIGDDHTDPIHRHPDPDAITSLRARVIEQYRRPFDHVLTSPGARAILGELDTTFAIIELLGPIMFARLTGLRTIDHDDCTRLVDNFLATHHTAITTPTQRGGSTRERRDDTPAGGC</sequence>
<dbReference type="InterPro" id="IPR023772">
    <property type="entry name" value="DNA-bd_HTH_TetR-type_CS"/>
</dbReference>
<proteinExistence type="predicted"/>
<evidence type="ECO:0000313" key="8">
    <source>
        <dbReference type="Proteomes" id="UP000255082"/>
    </source>
</evidence>
<evidence type="ECO:0000256" key="5">
    <source>
        <dbReference type="SAM" id="MobiDB-lite"/>
    </source>
</evidence>
<feature type="region of interest" description="Disordered" evidence="5">
    <location>
        <begin position="218"/>
        <end position="240"/>
    </location>
</feature>
<reference evidence="7 8" key="1">
    <citation type="submission" date="2018-06" db="EMBL/GenBank/DDBJ databases">
        <authorList>
            <consortium name="Pathogen Informatics"/>
            <person name="Doyle S."/>
        </authorList>
    </citation>
    <scope>NUCLEOTIDE SEQUENCE [LARGE SCALE GENOMIC DNA]</scope>
    <source>
        <strain evidence="7 8">NCTC13184</strain>
    </source>
</reference>
<keyword evidence="1" id="KW-0805">Transcription regulation</keyword>
<dbReference type="PRINTS" id="PR00455">
    <property type="entry name" value="HTHTETR"/>
</dbReference>
<gene>
    <name evidence="7" type="primary">kstR_11</name>
    <name evidence="7" type="ORF">NCTC13184_07178</name>
</gene>
<feature type="region of interest" description="Disordered" evidence="5">
    <location>
        <begin position="1"/>
        <end position="21"/>
    </location>
</feature>
<dbReference type="PANTHER" id="PTHR30055:SF234">
    <property type="entry name" value="HTH-TYPE TRANSCRIPTIONAL REGULATOR BETI"/>
    <property type="match status" value="1"/>
</dbReference>
<keyword evidence="2 4" id="KW-0238">DNA-binding</keyword>
<dbReference type="InterPro" id="IPR001647">
    <property type="entry name" value="HTH_TetR"/>
</dbReference>
<dbReference type="Pfam" id="PF00440">
    <property type="entry name" value="TetR_N"/>
    <property type="match status" value="1"/>
</dbReference>
<dbReference type="Gene3D" id="1.10.357.10">
    <property type="entry name" value="Tetracycline Repressor, domain 2"/>
    <property type="match status" value="1"/>
</dbReference>
<evidence type="ECO:0000256" key="4">
    <source>
        <dbReference type="PROSITE-ProRule" id="PRU00335"/>
    </source>
</evidence>
<dbReference type="PROSITE" id="PS50977">
    <property type="entry name" value="HTH_TETR_2"/>
    <property type="match status" value="1"/>
</dbReference>
<dbReference type="PANTHER" id="PTHR30055">
    <property type="entry name" value="HTH-TYPE TRANSCRIPTIONAL REGULATOR RUTR"/>
    <property type="match status" value="1"/>
</dbReference>
<dbReference type="OrthoDB" id="3626425at2"/>
<dbReference type="Gene3D" id="1.10.10.60">
    <property type="entry name" value="Homeodomain-like"/>
    <property type="match status" value="1"/>
</dbReference>
<dbReference type="GO" id="GO:0003700">
    <property type="term" value="F:DNA-binding transcription factor activity"/>
    <property type="evidence" value="ECO:0007669"/>
    <property type="project" value="TreeGrafter"/>
</dbReference>
<evidence type="ECO:0000256" key="2">
    <source>
        <dbReference type="ARBA" id="ARBA00023125"/>
    </source>
</evidence>
<feature type="DNA-binding region" description="H-T-H motif" evidence="4">
    <location>
        <begin position="47"/>
        <end position="66"/>
    </location>
</feature>
<evidence type="ECO:0000259" key="6">
    <source>
        <dbReference type="PROSITE" id="PS50977"/>
    </source>
</evidence>
<accession>A0A378X7U8</accession>
<protein>
    <submittedName>
        <fullName evidence="7">HTH-type transcriptional repressor KstR</fullName>
    </submittedName>
</protein>